<dbReference type="InterPro" id="IPR033247">
    <property type="entry name" value="Transketolase_fam"/>
</dbReference>
<dbReference type="EMBL" id="JAJFAZ020000003">
    <property type="protein sequence ID" value="KAI5340493.1"/>
    <property type="molecule type" value="Genomic_DNA"/>
</dbReference>
<dbReference type="Proteomes" id="UP001054821">
    <property type="component" value="Chromosome 3"/>
</dbReference>
<dbReference type="GO" id="GO:0004802">
    <property type="term" value="F:transketolase activity"/>
    <property type="evidence" value="ECO:0007669"/>
    <property type="project" value="TreeGrafter"/>
</dbReference>
<protein>
    <submittedName>
        <fullName evidence="3">PREDICTED: transketolase</fullName>
    </submittedName>
</protein>
<accession>A0A5E4FGQ4</accession>
<reference evidence="2 5" key="3">
    <citation type="journal article" date="2022" name="G3 (Bethesda)">
        <title>Whole-genome sequence and methylome profiling of the almond [Prunus dulcis (Mill.) D.A. Webb] cultivar 'Nonpareil'.</title>
        <authorList>
            <person name="D'Amico-Willman K.M."/>
            <person name="Ouma W.Z."/>
            <person name="Meulia T."/>
            <person name="Sideli G.M."/>
            <person name="Gradziel T.M."/>
            <person name="Fresnedo-Ramirez J."/>
        </authorList>
    </citation>
    <scope>NUCLEOTIDE SEQUENCE [LARGE SCALE GENOMIC DNA]</scope>
    <source>
        <strain evidence="2">Clone GOH B32 T37-40</strain>
    </source>
</reference>
<dbReference type="AlphaFoldDB" id="A0A5E4FGQ4"/>
<evidence type="ECO:0000259" key="1">
    <source>
        <dbReference type="Pfam" id="PF00456"/>
    </source>
</evidence>
<dbReference type="EMBL" id="CABIKO010000116">
    <property type="protein sequence ID" value="VVA27107.1"/>
    <property type="molecule type" value="Genomic_DNA"/>
</dbReference>
<reference evidence="3" key="1">
    <citation type="submission" date="2019-07" db="EMBL/GenBank/DDBJ databases">
        <authorList>
            <person name="Alioto T."/>
            <person name="Alioto T."/>
            <person name="Gomez Garrido J."/>
        </authorList>
    </citation>
    <scope>NUCLEOTIDE SEQUENCE</scope>
</reference>
<dbReference type="PANTHER" id="PTHR43522">
    <property type="entry name" value="TRANSKETOLASE"/>
    <property type="match status" value="1"/>
</dbReference>
<evidence type="ECO:0000313" key="2">
    <source>
        <dbReference type="EMBL" id="KAI5340493.1"/>
    </source>
</evidence>
<dbReference type="Gene3D" id="3.40.50.970">
    <property type="match status" value="1"/>
</dbReference>
<evidence type="ECO:0000313" key="5">
    <source>
        <dbReference type="Proteomes" id="UP001054821"/>
    </source>
</evidence>
<evidence type="ECO:0000313" key="3">
    <source>
        <dbReference type="EMBL" id="VVA27107.1"/>
    </source>
</evidence>
<keyword evidence="5" id="KW-1185">Reference proteome</keyword>
<dbReference type="GO" id="GO:0006098">
    <property type="term" value="P:pentose-phosphate shunt"/>
    <property type="evidence" value="ECO:0007669"/>
    <property type="project" value="TreeGrafter"/>
</dbReference>
<evidence type="ECO:0000313" key="4">
    <source>
        <dbReference type="Proteomes" id="UP000327085"/>
    </source>
</evidence>
<dbReference type="PANTHER" id="PTHR43522:SF2">
    <property type="entry name" value="TRANSKETOLASE 1-RELATED"/>
    <property type="match status" value="1"/>
</dbReference>
<dbReference type="GO" id="GO:0005829">
    <property type="term" value="C:cytosol"/>
    <property type="evidence" value="ECO:0007669"/>
    <property type="project" value="TreeGrafter"/>
</dbReference>
<feature type="domain" description="Transketolase N-terminal" evidence="1">
    <location>
        <begin position="1"/>
        <end position="111"/>
    </location>
</feature>
<name>A0A5E4FGQ4_PRUDU</name>
<dbReference type="InParanoid" id="A0A5E4FGQ4"/>
<proteinExistence type="predicted"/>
<reference evidence="4" key="2">
    <citation type="journal article" date="2020" name="Plant J.">
        <title>Transposons played a major role in the diversification between the closely related almond and peach genomes: results from the almond genome sequence.</title>
        <authorList>
            <person name="Alioto T."/>
            <person name="Alexiou K.G."/>
            <person name="Bardil A."/>
            <person name="Barteri F."/>
            <person name="Castanera R."/>
            <person name="Cruz F."/>
            <person name="Dhingra A."/>
            <person name="Duval H."/>
            <person name="Fernandez I Marti A."/>
            <person name="Frias L."/>
            <person name="Galan B."/>
            <person name="Garcia J.L."/>
            <person name="Howad W."/>
            <person name="Gomez-Garrido J."/>
            <person name="Gut M."/>
            <person name="Julca I."/>
            <person name="Morata J."/>
            <person name="Puigdomenech P."/>
            <person name="Ribeca P."/>
            <person name="Rubio Cabetas M.J."/>
            <person name="Vlasova A."/>
            <person name="Wirthensohn M."/>
            <person name="Garcia-Mas J."/>
            <person name="Gabaldon T."/>
            <person name="Casacuberta J.M."/>
            <person name="Arus P."/>
        </authorList>
    </citation>
    <scope>NUCLEOTIDE SEQUENCE [LARGE SCALE GENOMIC DNA]</scope>
    <source>
        <strain evidence="4">cv. Texas</strain>
    </source>
</reference>
<dbReference type="InterPro" id="IPR029061">
    <property type="entry name" value="THDP-binding"/>
</dbReference>
<sequence length="260" mass="28960">MGHILYDEIMRYNPKNPYWFNRDWFVLSAGHGCMLQYAWLHLVGYDSVKEEDLKGFRQWGSKTPGHPENFETPGVEVMTGPLGQGIANAVGLALAEKHLAARYNKSDMSVRTDLNSNRLYHLWLHRIPRNWFGTLLSPTHLFNYFQSTCFLTVAKAFAKSDDCGELLRPTEARLVQAPNRLGHIMQNHVNEDHAAEDVLEVGDGVGLDSAAKIVELLAASLVLLVDPPAMFPVAVAADPRPLHPPLHSAKAEVHLVPVAL</sequence>
<dbReference type="Gramene" id="VVA27107">
    <property type="protein sequence ID" value="VVA27107"/>
    <property type="gene ID" value="Prudul26B003070"/>
</dbReference>
<dbReference type="Pfam" id="PF00456">
    <property type="entry name" value="Transketolase_N"/>
    <property type="match status" value="1"/>
</dbReference>
<organism evidence="3 4">
    <name type="scientific">Prunus dulcis</name>
    <name type="common">Almond</name>
    <name type="synonym">Amygdalus dulcis</name>
    <dbReference type="NCBI Taxonomy" id="3755"/>
    <lineage>
        <taxon>Eukaryota</taxon>
        <taxon>Viridiplantae</taxon>
        <taxon>Streptophyta</taxon>
        <taxon>Embryophyta</taxon>
        <taxon>Tracheophyta</taxon>
        <taxon>Spermatophyta</taxon>
        <taxon>Magnoliopsida</taxon>
        <taxon>eudicotyledons</taxon>
        <taxon>Gunneridae</taxon>
        <taxon>Pentapetalae</taxon>
        <taxon>rosids</taxon>
        <taxon>fabids</taxon>
        <taxon>Rosales</taxon>
        <taxon>Rosaceae</taxon>
        <taxon>Amygdaloideae</taxon>
        <taxon>Amygdaleae</taxon>
        <taxon>Prunus</taxon>
    </lineage>
</organism>
<dbReference type="Proteomes" id="UP000327085">
    <property type="component" value="Chromosome 3"/>
</dbReference>
<gene>
    <name evidence="3" type="ORF">ALMOND_2B003070</name>
    <name evidence="2" type="ORF">L3X38_019767</name>
</gene>
<dbReference type="InterPro" id="IPR005474">
    <property type="entry name" value="Transketolase_N"/>
</dbReference>
<dbReference type="SUPFAM" id="SSF52518">
    <property type="entry name" value="Thiamin diphosphate-binding fold (THDP-binding)"/>
    <property type="match status" value="1"/>
</dbReference>